<dbReference type="InterPro" id="IPR036291">
    <property type="entry name" value="NAD(P)-bd_dom_sf"/>
</dbReference>
<keyword evidence="4" id="KW-1185">Reference proteome</keyword>
<dbReference type="OrthoDB" id="9810015at2"/>
<dbReference type="AlphaFoldDB" id="A0A315ZAU3"/>
<evidence type="ECO:0000256" key="1">
    <source>
        <dbReference type="ARBA" id="ARBA00023027"/>
    </source>
</evidence>
<comment type="caution">
    <text evidence="3">The sequence shown here is derived from an EMBL/GenBank/DDBJ whole genome shotgun (WGS) entry which is preliminary data.</text>
</comment>
<evidence type="ECO:0000313" key="3">
    <source>
        <dbReference type="EMBL" id="PWJ42269.1"/>
    </source>
</evidence>
<evidence type="ECO:0000313" key="4">
    <source>
        <dbReference type="Proteomes" id="UP000245535"/>
    </source>
</evidence>
<dbReference type="RefSeq" id="WP_109619073.1">
    <property type="nucleotide sequence ID" value="NZ_QGDO01000003.1"/>
</dbReference>
<dbReference type="SUPFAM" id="SSF51735">
    <property type="entry name" value="NAD(P)-binding Rossmann-fold domains"/>
    <property type="match status" value="1"/>
</dbReference>
<dbReference type="PANTHER" id="PTHR43574">
    <property type="entry name" value="EPIMERASE-RELATED"/>
    <property type="match status" value="1"/>
</dbReference>
<keyword evidence="1" id="KW-0520">NAD</keyword>
<accession>A0A315ZAU3</accession>
<sequence>MRTRVLITGVAGFIGSSLAEFLLEDGFEVVGIDNFDPFYDKSIKLRNLHESLKNSRFTFKEVDFTSLKSLMTIPKVDVVIHLGAKAGVRPSILNPKAYIDTNVQGTNNILEWMRLKKIKKLVFASSSSVYGNHKQVPFSEDLVVTEPISPYAFTKLSCESMNYSYHSLYNFDILNLRFFTVYGPRQRPDLAIHKFVRKIYRGESIQMYGDGSSARDYTFIDDIVNGVYGAVNYVLSNDQIFDILNLGNNTPVKLKEMIQTIECKMKVSAKIEQLPMQSGDVDVTFASIRKAKKMLGYVPQTSFDLGVEQFVDWFITLREESSMAV</sequence>
<dbReference type="PRINTS" id="PR01713">
    <property type="entry name" value="NUCEPIMERASE"/>
</dbReference>
<dbReference type="EMBL" id="QGDO01000003">
    <property type="protein sequence ID" value="PWJ42269.1"/>
    <property type="molecule type" value="Genomic_DNA"/>
</dbReference>
<gene>
    <name evidence="3" type="ORF">BC781_103521</name>
</gene>
<dbReference type="Gene3D" id="3.40.50.720">
    <property type="entry name" value="NAD(P)-binding Rossmann-like Domain"/>
    <property type="match status" value="1"/>
</dbReference>
<dbReference type="Proteomes" id="UP000245535">
    <property type="component" value="Unassembled WGS sequence"/>
</dbReference>
<feature type="domain" description="NAD(P)-binding" evidence="2">
    <location>
        <begin position="6"/>
        <end position="309"/>
    </location>
</feature>
<reference evidence="3 4" key="1">
    <citation type="submission" date="2018-03" db="EMBL/GenBank/DDBJ databases">
        <title>Genomic Encyclopedia of Archaeal and Bacterial Type Strains, Phase II (KMG-II): from individual species to whole genera.</title>
        <authorList>
            <person name="Goeker M."/>
        </authorList>
    </citation>
    <scope>NUCLEOTIDE SEQUENCE [LARGE SCALE GENOMIC DNA]</scope>
    <source>
        <strain evidence="3 4">DSM 28229</strain>
    </source>
</reference>
<dbReference type="Gene3D" id="3.90.25.10">
    <property type="entry name" value="UDP-galactose 4-epimerase, domain 1"/>
    <property type="match status" value="1"/>
</dbReference>
<protein>
    <submittedName>
        <fullName evidence="3">Nucleoside-diphosphate-sugar epimerase</fullName>
    </submittedName>
</protein>
<evidence type="ECO:0000259" key="2">
    <source>
        <dbReference type="Pfam" id="PF16363"/>
    </source>
</evidence>
<organism evidence="3 4">
    <name type="scientific">Sediminitomix flava</name>
    <dbReference type="NCBI Taxonomy" id="379075"/>
    <lineage>
        <taxon>Bacteria</taxon>
        <taxon>Pseudomonadati</taxon>
        <taxon>Bacteroidota</taxon>
        <taxon>Cytophagia</taxon>
        <taxon>Cytophagales</taxon>
        <taxon>Flammeovirgaceae</taxon>
        <taxon>Sediminitomix</taxon>
    </lineage>
</organism>
<proteinExistence type="predicted"/>
<dbReference type="InterPro" id="IPR016040">
    <property type="entry name" value="NAD(P)-bd_dom"/>
</dbReference>
<dbReference type="Pfam" id="PF16363">
    <property type="entry name" value="GDP_Man_Dehyd"/>
    <property type="match status" value="1"/>
</dbReference>
<name>A0A315ZAU3_SEDFL</name>